<feature type="region of interest" description="Disordered" evidence="1">
    <location>
        <begin position="130"/>
        <end position="156"/>
    </location>
</feature>
<evidence type="ECO:0000256" key="1">
    <source>
        <dbReference type="SAM" id="MobiDB-lite"/>
    </source>
</evidence>
<feature type="compositionally biased region" description="Pro residues" evidence="1">
    <location>
        <begin position="12"/>
        <end position="28"/>
    </location>
</feature>
<gene>
    <name evidence="2" type="ORF">BDK51DRAFT_40599</name>
</gene>
<keyword evidence="3" id="KW-1185">Reference proteome</keyword>
<protein>
    <submittedName>
        <fullName evidence="2">Uncharacterized protein</fullName>
    </submittedName>
</protein>
<evidence type="ECO:0000313" key="2">
    <source>
        <dbReference type="EMBL" id="RKO85432.1"/>
    </source>
</evidence>
<dbReference type="EMBL" id="KZ999082">
    <property type="protein sequence ID" value="RKO85432.1"/>
    <property type="molecule type" value="Genomic_DNA"/>
</dbReference>
<organism evidence="2 3">
    <name type="scientific">Blyttiomyces helicus</name>
    <dbReference type="NCBI Taxonomy" id="388810"/>
    <lineage>
        <taxon>Eukaryota</taxon>
        <taxon>Fungi</taxon>
        <taxon>Fungi incertae sedis</taxon>
        <taxon>Chytridiomycota</taxon>
        <taxon>Chytridiomycota incertae sedis</taxon>
        <taxon>Chytridiomycetes</taxon>
        <taxon>Chytridiomycetes incertae sedis</taxon>
        <taxon>Blyttiomyces</taxon>
    </lineage>
</organism>
<sequence>MITHRGPKSDTTPPPATPDPATQPLPRHPLPRRPKYPTQLTFLSLGTDILESVFDIEWAIELYAPPLQRNPSFCSQKSIPLSSPLAWTCIASTPSCATTRSLRPRSRRRPRRHWVPPTLAPTIRRALCAPNRPFSTTPATKTLSGPVSATSSSSGQLARSLPMPKFLSPTALGRFLTKSAASAWPICSLPRSRSAPFAKPTYATTRGSDVRRIEATYHVGRSAGAKPELAPAYNALASLNGVRAVVEKNSSHYAKVIDAGTRELAAYGATLNPKRGARLPISSIPKHTQIASMVALQIAAAYWALAGRPEVGAWVREAIWIDKVLLGTDLPAFKARHAVMLRDLGIVLMSSRAFQELELSPLDVKHRFEDVWRG</sequence>
<proteinExistence type="predicted"/>
<dbReference type="AlphaFoldDB" id="A0A4P9W1A9"/>
<dbReference type="Proteomes" id="UP000269721">
    <property type="component" value="Unassembled WGS sequence"/>
</dbReference>
<feature type="compositionally biased region" description="Low complexity" evidence="1">
    <location>
        <begin position="144"/>
        <end position="154"/>
    </location>
</feature>
<name>A0A4P9W1A9_9FUNG</name>
<feature type="compositionally biased region" description="Polar residues" evidence="1">
    <location>
        <begin position="133"/>
        <end position="143"/>
    </location>
</feature>
<accession>A0A4P9W1A9</accession>
<evidence type="ECO:0000313" key="3">
    <source>
        <dbReference type="Proteomes" id="UP000269721"/>
    </source>
</evidence>
<feature type="region of interest" description="Disordered" evidence="1">
    <location>
        <begin position="1"/>
        <end position="34"/>
    </location>
</feature>
<reference evidence="3" key="1">
    <citation type="journal article" date="2018" name="Nat. Microbiol.">
        <title>Leveraging single-cell genomics to expand the fungal tree of life.</title>
        <authorList>
            <person name="Ahrendt S.R."/>
            <person name="Quandt C.A."/>
            <person name="Ciobanu D."/>
            <person name="Clum A."/>
            <person name="Salamov A."/>
            <person name="Andreopoulos B."/>
            <person name="Cheng J.F."/>
            <person name="Woyke T."/>
            <person name="Pelin A."/>
            <person name="Henrissat B."/>
            <person name="Reynolds N.K."/>
            <person name="Benny G.L."/>
            <person name="Smith M.E."/>
            <person name="James T.Y."/>
            <person name="Grigoriev I.V."/>
        </authorList>
    </citation>
    <scope>NUCLEOTIDE SEQUENCE [LARGE SCALE GENOMIC DNA]</scope>
</reference>